<dbReference type="InterPro" id="IPR006976">
    <property type="entry name" value="VanZ-like"/>
</dbReference>
<evidence type="ECO:0000313" key="3">
    <source>
        <dbReference type="EMBL" id="KKR64662.1"/>
    </source>
</evidence>
<dbReference type="Pfam" id="PF04892">
    <property type="entry name" value="VanZ"/>
    <property type="match status" value="1"/>
</dbReference>
<reference evidence="3 4" key="1">
    <citation type="journal article" date="2015" name="Nature">
        <title>rRNA introns, odd ribosomes, and small enigmatic genomes across a large radiation of phyla.</title>
        <authorList>
            <person name="Brown C.T."/>
            <person name="Hug L.A."/>
            <person name="Thomas B.C."/>
            <person name="Sharon I."/>
            <person name="Castelle C.J."/>
            <person name="Singh A."/>
            <person name="Wilkins M.J."/>
            <person name="Williams K.H."/>
            <person name="Banfield J.F."/>
        </authorList>
    </citation>
    <scope>NUCLEOTIDE SEQUENCE [LARGE SCALE GENOMIC DNA]</scope>
</reference>
<protein>
    <submittedName>
        <fullName evidence="3">VanZ family protein</fullName>
    </submittedName>
</protein>
<proteinExistence type="predicted"/>
<dbReference type="AlphaFoldDB" id="A0A0G0VPJ1"/>
<feature type="transmembrane region" description="Helical" evidence="1">
    <location>
        <begin position="45"/>
        <end position="65"/>
    </location>
</feature>
<keyword evidence="1" id="KW-0472">Membrane</keyword>
<evidence type="ECO:0000259" key="2">
    <source>
        <dbReference type="Pfam" id="PF04892"/>
    </source>
</evidence>
<dbReference type="Proteomes" id="UP000034293">
    <property type="component" value="Unassembled WGS sequence"/>
</dbReference>
<comment type="caution">
    <text evidence="3">The sequence shown here is derived from an EMBL/GenBank/DDBJ whole genome shotgun (WGS) entry which is preliminary data.</text>
</comment>
<keyword evidence="1" id="KW-0812">Transmembrane</keyword>
<evidence type="ECO:0000256" key="1">
    <source>
        <dbReference type="SAM" id="Phobius"/>
    </source>
</evidence>
<keyword evidence="1" id="KW-1133">Transmembrane helix</keyword>
<feature type="domain" description="VanZ-like" evidence="2">
    <location>
        <begin position="35"/>
        <end position="122"/>
    </location>
</feature>
<gene>
    <name evidence="3" type="ORF">UU02_C0004G0024</name>
</gene>
<evidence type="ECO:0000313" key="4">
    <source>
        <dbReference type="Proteomes" id="UP000034293"/>
    </source>
</evidence>
<organism evidence="3 4">
    <name type="scientific">Candidatus Woesebacteria bacterium GW2011_GWA1_40_43</name>
    <dbReference type="NCBI Taxonomy" id="1618553"/>
    <lineage>
        <taxon>Bacteria</taxon>
        <taxon>Candidatus Woeseibacteriota</taxon>
    </lineage>
</organism>
<dbReference type="EMBL" id="LBZA01000004">
    <property type="protein sequence ID" value="KKR64662.1"/>
    <property type="molecule type" value="Genomic_DNA"/>
</dbReference>
<sequence length="142" mass="16152">MRMKNKAMTLLNLWLPPVLWAAMIYKFSSGTVPIASQIYWQDFAVKKIGHVILFAMLAVLVYRALIGEGVNRKKAAILGVVISFLYGISDEFHQMFTQGREARFRDTIIDGYGAGVAMYLVYRFISKLPKSAREILLRFGIK</sequence>
<dbReference type="NCBIfam" id="NF037970">
    <property type="entry name" value="vanZ_1"/>
    <property type="match status" value="1"/>
</dbReference>
<accession>A0A0G0VPJ1</accession>
<name>A0A0G0VPJ1_9BACT</name>